<evidence type="ECO:0000313" key="2">
    <source>
        <dbReference type="Proteomes" id="UP000018958"/>
    </source>
</evidence>
<gene>
    <name evidence="1" type="ORF">F441_01133</name>
</gene>
<dbReference type="EMBL" id="ANIX01000224">
    <property type="protein sequence ID" value="ETP26115.1"/>
    <property type="molecule type" value="Genomic_DNA"/>
</dbReference>
<accession>W2XTC0</accession>
<dbReference type="AlphaFoldDB" id="W2XTC0"/>
<evidence type="ECO:0000313" key="1">
    <source>
        <dbReference type="EMBL" id="ETP26115.1"/>
    </source>
</evidence>
<reference evidence="1 2" key="1">
    <citation type="submission" date="2013-11" db="EMBL/GenBank/DDBJ databases">
        <title>The Genome Sequence of Phytophthora parasitica CJ01A1.</title>
        <authorList>
            <consortium name="The Broad Institute Genomics Platform"/>
            <person name="Russ C."/>
            <person name="Tyler B."/>
            <person name="Panabieres F."/>
            <person name="Shan W."/>
            <person name="Tripathy S."/>
            <person name="Grunwald N."/>
            <person name="Machado M."/>
            <person name="Johnson C.S."/>
            <person name="Walker B."/>
            <person name="Young S.K."/>
            <person name="Zeng Q."/>
            <person name="Gargeya S."/>
            <person name="Fitzgerald M."/>
            <person name="Haas B."/>
            <person name="Abouelleil A."/>
            <person name="Allen A.W."/>
            <person name="Alvarado L."/>
            <person name="Arachchi H.M."/>
            <person name="Berlin A.M."/>
            <person name="Chapman S.B."/>
            <person name="Gainer-Dewar J."/>
            <person name="Goldberg J."/>
            <person name="Griggs A."/>
            <person name="Gujja S."/>
            <person name="Hansen M."/>
            <person name="Howarth C."/>
            <person name="Imamovic A."/>
            <person name="Ireland A."/>
            <person name="Larimer J."/>
            <person name="McCowan C."/>
            <person name="Murphy C."/>
            <person name="Pearson M."/>
            <person name="Poon T.W."/>
            <person name="Priest M."/>
            <person name="Roberts A."/>
            <person name="Saif S."/>
            <person name="Shea T."/>
            <person name="Sisk P."/>
            <person name="Sykes S."/>
            <person name="Wortman J."/>
            <person name="Nusbaum C."/>
            <person name="Birren B."/>
        </authorList>
    </citation>
    <scope>NUCLEOTIDE SEQUENCE [LARGE SCALE GENOMIC DNA]</scope>
    <source>
        <strain evidence="1 2">CJ01A1</strain>
    </source>
</reference>
<sequence length="95" mass="10342">MAVAKNCPLMTGLVWWDRKPVQFLGQDQVGRWKLAGDEHEAQEGNATSSRAHPWCVTITVDGRGRHTRSASTSAVFPPAANMVQEILQGNFHGAG</sequence>
<proteinExistence type="predicted"/>
<protein>
    <submittedName>
        <fullName evidence="1">Uncharacterized protein</fullName>
    </submittedName>
</protein>
<organism evidence="1 2">
    <name type="scientific">Phytophthora nicotianae CJ01A1</name>
    <dbReference type="NCBI Taxonomy" id="1317063"/>
    <lineage>
        <taxon>Eukaryota</taxon>
        <taxon>Sar</taxon>
        <taxon>Stramenopiles</taxon>
        <taxon>Oomycota</taxon>
        <taxon>Peronosporomycetes</taxon>
        <taxon>Peronosporales</taxon>
        <taxon>Peronosporaceae</taxon>
        <taxon>Phytophthora</taxon>
    </lineage>
</organism>
<name>W2XTC0_PHYNI</name>
<comment type="caution">
    <text evidence="1">The sequence shown here is derived from an EMBL/GenBank/DDBJ whole genome shotgun (WGS) entry which is preliminary data.</text>
</comment>
<dbReference type="Proteomes" id="UP000018958">
    <property type="component" value="Unassembled WGS sequence"/>
</dbReference>